<feature type="chain" id="PRO_5040264952" evidence="1">
    <location>
        <begin position="16"/>
        <end position="108"/>
    </location>
</feature>
<reference evidence="2" key="1">
    <citation type="journal article" date="2021" name="Nat. Commun.">
        <title>Genetic determinants of endophytism in the Arabidopsis root mycobiome.</title>
        <authorList>
            <person name="Mesny F."/>
            <person name="Miyauchi S."/>
            <person name="Thiergart T."/>
            <person name="Pickel B."/>
            <person name="Atanasova L."/>
            <person name="Karlsson M."/>
            <person name="Huettel B."/>
            <person name="Barry K.W."/>
            <person name="Haridas S."/>
            <person name="Chen C."/>
            <person name="Bauer D."/>
            <person name="Andreopoulos W."/>
            <person name="Pangilinan J."/>
            <person name="LaButti K."/>
            <person name="Riley R."/>
            <person name="Lipzen A."/>
            <person name="Clum A."/>
            <person name="Drula E."/>
            <person name="Henrissat B."/>
            <person name="Kohler A."/>
            <person name="Grigoriev I.V."/>
            <person name="Martin F.M."/>
            <person name="Hacquard S."/>
        </authorList>
    </citation>
    <scope>NUCLEOTIDE SEQUENCE</scope>
    <source>
        <strain evidence="2">MPI-SDFR-AT-0117</strain>
    </source>
</reference>
<keyword evidence="3" id="KW-1185">Reference proteome</keyword>
<dbReference type="EMBL" id="JAGSXJ010000010">
    <property type="protein sequence ID" value="KAH6687777.1"/>
    <property type="molecule type" value="Genomic_DNA"/>
</dbReference>
<dbReference type="AlphaFoldDB" id="A0A9P9A8U2"/>
<accession>A0A9P9A8U2</accession>
<dbReference type="Proteomes" id="UP000770015">
    <property type="component" value="Unassembled WGS sequence"/>
</dbReference>
<evidence type="ECO:0000313" key="2">
    <source>
        <dbReference type="EMBL" id="KAH6687777.1"/>
    </source>
</evidence>
<organism evidence="2 3">
    <name type="scientific">Plectosphaerella plurivora</name>
    <dbReference type="NCBI Taxonomy" id="936078"/>
    <lineage>
        <taxon>Eukaryota</taxon>
        <taxon>Fungi</taxon>
        <taxon>Dikarya</taxon>
        <taxon>Ascomycota</taxon>
        <taxon>Pezizomycotina</taxon>
        <taxon>Sordariomycetes</taxon>
        <taxon>Hypocreomycetidae</taxon>
        <taxon>Glomerellales</taxon>
        <taxon>Plectosphaerellaceae</taxon>
        <taxon>Plectosphaerella</taxon>
    </lineage>
</organism>
<gene>
    <name evidence="2" type="ORF">F5X68DRAFT_231324</name>
</gene>
<dbReference type="OrthoDB" id="2251794at2759"/>
<sequence>MHFFVLAILPLTALAALNGRCTGDLATGLWKEDGICITTTNCANRGGKTKNGACPSDGDNIKCCIIDEDRNPCGVSSYCTWTSNTCFQGGQRRTGFCPGLDNYSCCRY</sequence>
<protein>
    <submittedName>
        <fullName evidence="2">Uncharacterized protein</fullName>
    </submittedName>
</protein>
<evidence type="ECO:0000256" key="1">
    <source>
        <dbReference type="SAM" id="SignalP"/>
    </source>
</evidence>
<name>A0A9P9A8U2_9PEZI</name>
<proteinExistence type="predicted"/>
<evidence type="ECO:0000313" key="3">
    <source>
        <dbReference type="Proteomes" id="UP000770015"/>
    </source>
</evidence>
<keyword evidence="1" id="KW-0732">Signal</keyword>
<comment type="caution">
    <text evidence="2">The sequence shown here is derived from an EMBL/GenBank/DDBJ whole genome shotgun (WGS) entry which is preliminary data.</text>
</comment>
<feature type="signal peptide" evidence="1">
    <location>
        <begin position="1"/>
        <end position="15"/>
    </location>
</feature>